<feature type="compositionally biased region" description="Polar residues" evidence="1">
    <location>
        <begin position="380"/>
        <end position="391"/>
    </location>
</feature>
<evidence type="ECO:0000313" key="4">
    <source>
        <dbReference type="Proteomes" id="UP000775213"/>
    </source>
</evidence>
<name>A0AAV7G406_DENCH</name>
<feature type="compositionally biased region" description="Polar residues" evidence="1">
    <location>
        <begin position="359"/>
        <end position="370"/>
    </location>
</feature>
<evidence type="ECO:0000313" key="3">
    <source>
        <dbReference type="EMBL" id="KAH0450470.1"/>
    </source>
</evidence>
<protein>
    <recommendedName>
        <fullName evidence="2">Mic1 domain-containing protein</fullName>
    </recommendedName>
</protein>
<dbReference type="PANTHER" id="PTHR12897">
    <property type="entry name" value="COLON CANCER-ASSOCIATED PROTEIN MIC1"/>
    <property type="match status" value="1"/>
</dbReference>
<dbReference type="Pfam" id="PF07035">
    <property type="entry name" value="RMC1_C"/>
    <property type="match status" value="2"/>
</dbReference>
<dbReference type="Proteomes" id="UP000775213">
    <property type="component" value="Unassembled WGS sequence"/>
</dbReference>
<feature type="compositionally biased region" description="Polar residues" evidence="1">
    <location>
        <begin position="443"/>
        <end position="456"/>
    </location>
</feature>
<dbReference type="GO" id="GO:0035658">
    <property type="term" value="C:Mon1-Ccz1 complex"/>
    <property type="evidence" value="ECO:0007669"/>
    <property type="project" value="InterPro"/>
</dbReference>
<evidence type="ECO:0000256" key="1">
    <source>
        <dbReference type="SAM" id="MobiDB-lite"/>
    </source>
</evidence>
<proteinExistence type="predicted"/>
<dbReference type="InterPro" id="IPR040371">
    <property type="entry name" value="RMC1"/>
</dbReference>
<comment type="caution">
    <text evidence="3">The sequence shown here is derived from an EMBL/GenBank/DDBJ whole genome shotgun (WGS) entry which is preliminary data.</text>
</comment>
<dbReference type="EMBL" id="JAGFBR010000018">
    <property type="protein sequence ID" value="KAH0450470.1"/>
    <property type="molecule type" value="Genomic_DNA"/>
</dbReference>
<dbReference type="PANTHER" id="PTHR12897:SF4">
    <property type="entry name" value="REGULATOR OF MON1-CCZ1 COMPLEX"/>
    <property type="match status" value="1"/>
</dbReference>
<evidence type="ECO:0000259" key="2">
    <source>
        <dbReference type="Pfam" id="PF07035"/>
    </source>
</evidence>
<gene>
    <name evidence="3" type="ORF">IEQ34_021162</name>
</gene>
<organism evidence="3 4">
    <name type="scientific">Dendrobium chrysotoxum</name>
    <name type="common">Orchid</name>
    <dbReference type="NCBI Taxonomy" id="161865"/>
    <lineage>
        <taxon>Eukaryota</taxon>
        <taxon>Viridiplantae</taxon>
        <taxon>Streptophyta</taxon>
        <taxon>Embryophyta</taxon>
        <taxon>Tracheophyta</taxon>
        <taxon>Spermatophyta</taxon>
        <taxon>Magnoliopsida</taxon>
        <taxon>Liliopsida</taxon>
        <taxon>Asparagales</taxon>
        <taxon>Orchidaceae</taxon>
        <taxon>Epidendroideae</taxon>
        <taxon>Malaxideae</taxon>
        <taxon>Dendrobiinae</taxon>
        <taxon>Dendrobium</taxon>
    </lineage>
</organism>
<keyword evidence="4" id="KW-1185">Reference proteome</keyword>
<dbReference type="InterPro" id="IPR009755">
    <property type="entry name" value="RMC1_C"/>
</dbReference>
<accession>A0AAV7G406</accession>
<feature type="domain" description="Mic1" evidence="2">
    <location>
        <begin position="636"/>
        <end position="726"/>
    </location>
</feature>
<feature type="domain" description="Mic1" evidence="2">
    <location>
        <begin position="498"/>
        <end position="583"/>
    </location>
</feature>
<sequence length="749" mass="83111">MDSEIDFGYAYDEQGFVHILYSTFFDVNPRIDHTVEEYVERILDSLVEAIEEQLDNAQCGIESLLYDAELNTLRLMEAKRFNVSWYVYTHESRMVLLASGMQCTTFYGFQFSSGGIVRLPKFEMTMVRTEANQKPVLAVEDVHIATIYGRIYCLQHDRAGMILNLYRFYRDAVVHQGTLPTYSNRIAVSVVDNVLLVHQVDAKVVIIYDLFLDSLAPVSAPLPLLLRGASVNGKQAAQVGDDIAMSYGAMIYADKWSFLVPDLICDLDHGLLWKIYLDLEAIAASSSDIPCLLEFLQRRKSDTSKSKLLCLEIMRSIILERRPVSIISSAIDVLVAAYSHVVKAGSALHGGDRRASETFPDSSTQQTENPGSLFVDSEGGTKNNENFVKQESSSRAESKSQQPACTNVKNEHSNDAAVSAAPSVPVCSVSSSDADTDFESRIHSTQHPEMSLSGDSSAKETRTLMQPGRGAETPVVKGEESSIHAEAFENRISSIESGISSNQGAQLSTAAISPDEMYNFVFAIVEDEMGGDPAYLVAIIVEFLRSVFKEKMKVNPKLYVMTIQLLVRSNRYAEVGLLVINKITNAVYCKSLLYVSDFIYGLLFALLSYAMYLYGLPSCTGLASTKNNKTSAALGQVLEPSKEVALQLLDSGRQNLQIRKLGMDMLRQLSLHHDYVNLLLQYGYYLEALRYARRNKVITVSPSLFLEAALATNDSQQLAAVVRFFSDFTPGFKSTAEHSRFLGILTEMS</sequence>
<feature type="compositionally biased region" description="Polar residues" evidence="1">
    <location>
        <begin position="399"/>
        <end position="408"/>
    </location>
</feature>
<feature type="region of interest" description="Disordered" evidence="1">
    <location>
        <begin position="350"/>
        <end position="481"/>
    </location>
</feature>
<reference evidence="3 4" key="1">
    <citation type="journal article" date="2021" name="Hortic Res">
        <title>Chromosome-scale assembly of the Dendrobium chrysotoxum genome enhances the understanding of orchid evolution.</title>
        <authorList>
            <person name="Zhang Y."/>
            <person name="Zhang G.Q."/>
            <person name="Zhang D."/>
            <person name="Liu X.D."/>
            <person name="Xu X.Y."/>
            <person name="Sun W.H."/>
            <person name="Yu X."/>
            <person name="Zhu X."/>
            <person name="Wang Z.W."/>
            <person name="Zhao X."/>
            <person name="Zhong W.Y."/>
            <person name="Chen H."/>
            <person name="Yin W.L."/>
            <person name="Huang T."/>
            <person name="Niu S.C."/>
            <person name="Liu Z.J."/>
        </authorList>
    </citation>
    <scope>NUCLEOTIDE SEQUENCE [LARGE SCALE GENOMIC DNA]</scope>
    <source>
        <strain evidence="3">Lindl</strain>
    </source>
</reference>
<dbReference type="GO" id="GO:0031902">
    <property type="term" value="C:late endosome membrane"/>
    <property type="evidence" value="ECO:0007669"/>
    <property type="project" value="TreeGrafter"/>
</dbReference>
<feature type="compositionally biased region" description="Low complexity" evidence="1">
    <location>
        <begin position="415"/>
        <end position="433"/>
    </location>
</feature>
<dbReference type="AlphaFoldDB" id="A0AAV7G406"/>
<dbReference type="GO" id="GO:0010506">
    <property type="term" value="P:regulation of autophagy"/>
    <property type="evidence" value="ECO:0007669"/>
    <property type="project" value="InterPro"/>
</dbReference>
<dbReference type="GO" id="GO:0005765">
    <property type="term" value="C:lysosomal membrane"/>
    <property type="evidence" value="ECO:0007669"/>
    <property type="project" value="TreeGrafter"/>
</dbReference>